<keyword evidence="1" id="KW-0472">Membrane</keyword>
<gene>
    <name evidence="2" type="ORF">ASPBRDRAFT_461205</name>
</gene>
<proteinExistence type="predicted"/>
<reference evidence="3" key="1">
    <citation type="journal article" date="2017" name="Genome Biol.">
        <title>Comparative genomics reveals high biological diversity and specific adaptations in the industrially and medically important fungal genus Aspergillus.</title>
        <authorList>
            <person name="de Vries R.P."/>
            <person name="Riley R."/>
            <person name="Wiebenga A."/>
            <person name="Aguilar-Osorio G."/>
            <person name="Amillis S."/>
            <person name="Uchima C.A."/>
            <person name="Anderluh G."/>
            <person name="Asadollahi M."/>
            <person name="Askin M."/>
            <person name="Barry K."/>
            <person name="Battaglia E."/>
            <person name="Bayram O."/>
            <person name="Benocci T."/>
            <person name="Braus-Stromeyer S.A."/>
            <person name="Caldana C."/>
            <person name="Canovas D."/>
            <person name="Cerqueira G.C."/>
            <person name="Chen F."/>
            <person name="Chen W."/>
            <person name="Choi C."/>
            <person name="Clum A."/>
            <person name="Dos Santos R.A."/>
            <person name="Damasio A.R."/>
            <person name="Diallinas G."/>
            <person name="Emri T."/>
            <person name="Fekete E."/>
            <person name="Flipphi M."/>
            <person name="Freyberg S."/>
            <person name="Gallo A."/>
            <person name="Gournas C."/>
            <person name="Habgood R."/>
            <person name="Hainaut M."/>
            <person name="Harispe M.L."/>
            <person name="Henrissat B."/>
            <person name="Hilden K.S."/>
            <person name="Hope R."/>
            <person name="Hossain A."/>
            <person name="Karabika E."/>
            <person name="Karaffa L."/>
            <person name="Karanyi Z."/>
            <person name="Krasevec N."/>
            <person name="Kuo A."/>
            <person name="Kusch H."/>
            <person name="LaButti K."/>
            <person name="Lagendijk E.L."/>
            <person name="Lapidus A."/>
            <person name="Levasseur A."/>
            <person name="Lindquist E."/>
            <person name="Lipzen A."/>
            <person name="Logrieco A.F."/>
            <person name="MacCabe A."/>
            <person name="Maekelae M.R."/>
            <person name="Malavazi I."/>
            <person name="Melin P."/>
            <person name="Meyer V."/>
            <person name="Mielnichuk N."/>
            <person name="Miskei M."/>
            <person name="Molnar A.P."/>
            <person name="Mule G."/>
            <person name="Ngan C.Y."/>
            <person name="Orejas M."/>
            <person name="Orosz E."/>
            <person name="Ouedraogo J.P."/>
            <person name="Overkamp K.M."/>
            <person name="Park H.-S."/>
            <person name="Perrone G."/>
            <person name="Piumi F."/>
            <person name="Punt P.J."/>
            <person name="Ram A.F."/>
            <person name="Ramon A."/>
            <person name="Rauscher S."/>
            <person name="Record E."/>
            <person name="Riano-Pachon D.M."/>
            <person name="Robert V."/>
            <person name="Roehrig J."/>
            <person name="Ruller R."/>
            <person name="Salamov A."/>
            <person name="Salih N.S."/>
            <person name="Samson R.A."/>
            <person name="Sandor E."/>
            <person name="Sanguinetti M."/>
            <person name="Schuetze T."/>
            <person name="Sepcic K."/>
            <person name="Shelest E."/>
            <person name="Sherlock G."/>
            <person name="Sophianopoulou V."/>
            <person name="Squina F.M."/>
            <person name="Sun H."/>
            <person name="Susca A."/>
            <person name="Todd R.B."/>
            <person name="Tsang A."/>
            <person name="Unkles S.E."/>
            <person name="van de Wiele N."/>
            <person name="van Rossen-Uffink D."/>
            <person name="Oliveira J.V."/>
            <person name="Vesth T.C."/>
            <person name="Visser J."/>
            <person name="Yu J.-H."/>
            <person name="Zhou M."/>
            <person name="Andersen M.R."/>
            <person name="Archer D.B."/>
            <person name="Baker S.E."/>
            <person name="Benoit I."/>
            <person name="Brakhage A.A."/>
            <person name="Braus G.H."/>
            <person name="Fischer R."/>
            <person name="Frisvad J.C."/>
            <person name="Goldman G.H."/>
            <person name="Houbraken J."/>
            <person name="Oakley B."/>
            <person name="Pocsi I."/>
            <person name="Scazzocchio C."/>
            <person name="Seiboth B."/>
            <person name="vanKuyk P.A."/>
            <person name="Wortman J."/>
            <person name="Dyer P.S."/>
            <person name="Grigoriev I.V."/>
        </authorList>
    </citation>
    <scope>NUCLEOTIDE SEQUENCE [LARGE SCALE GENOMIC DNA]</scope>
    <source>
        <strain evidence="3">CBS 101740 / IMI 381727 / IBT 21946</strain>
    </source>
</reference>
<dbReference type="VEuPathDB" id="FungiDB:ASPBRDRAFT_461205"/>
<protein>
    <submittedName>
        <fullName evidence="2">Uncharacterized protein</fullName>
    </submittedName>
</protein>
<evidence type="ECO:0000313" key="2">
    <source>
        <dbReference type="EMBL" id="OJJ74745.1"/>
    </source>
</evidence>
<evidence type="ECO:0000313" key="3">
    <source>
        <dbReference type="Proteomes" id="UP000184499"/>
    </source>
</evidence>
<organism evidence="2 3">
    <name type="scientific">Aspergillus brasiliensis (strain CBS 101740 / IMI 381727 / IBT 21946)</name>
    <dbReference type="NCBI Taxonomy" id="767769"/>
    <lineage>
        <taxon>Eukaryota</taxon>
        <taxon>Fungi</taxon>
        <taxon>Dikarya</taxon>
        <taxon>Ascomycota</taxon>
        <taxon>Pezizomycotina</taxon>
        <taxon>Eurotiomycetes</taxon>
        <taxon>Eurotiomycetidae</taxon>
        <taxon>Eurotiales</taxon>
        <taxon>Aspergillaceae</taxon>
        <taxon>Aspergillus</taxon>
        <taxon>Aspergillus subgen. Circumdati</taxon>
    </lineage>
</organism>
<feature type="transmembrane region" description="Helical" evidence="1">
    <location>
        <begin position="32"/>
        <end position="50"/>
    </location>
</feature>
<dbReference type="GeneID" id="93578050"/>
<evidence type="ECO:0000256" key="1">
    <source>
        <dbReference type="SAM" id="Phobius"/>
    </source>
</evidence>
<dbReference type="AlphaFoldDB" id="A0A1L9USR2"/>
<accession>A0A1L9USR2</accession>
<keyword evidence="1" id="KW-1133">Transmembrane helix</keyword>
<keyword evidence="3" id="KW-1185">Reference proteome</keyword>
<name>A0A1L9USR2_ASPBC</name>
<sequence>MARPAFEVIATQTRFLTCIQPLPGRHCIRGDCIVSFLLLCSLCVSFLPAFQSLQPL</sequence>
<dbReference type="EMBL" id="KV878681">
    <property type="protein sequence ID" value="OJJ74745.1"/>
    <property type="molecule type" value="Genomic_DNA"/>
</dbReference>
<dbReference type="RefSeq" id="XP_067481993.1">
    <property type="nucleotide sequence ID" value="XM_067625562.1"/>
</dbReference>
<dbReference type="Proteomes" id="UP000184499">
    <property type="component" value="Unassembled WGS sequence"/>
</dbReference>
<keyword evidence="1" id="KW-0812">Transmembrane</keyword>